<evidence type="ECO:0000259" key="2">
    <source>
        <dbReference type="PROSITE" id="PS50995"/>
    </source>
</evidence>
<evidence type="ECO:0000256" key="1">
    <source>
        <dbReference type="SAM" id="MobiDB-lite"/>
    </source>
</evidence>
<proteinExistence type="predicted"/>
<dbReference type="AlphaFoldDB" id="A0A7G7MPS0"/>
<keyword evidence="4" id="KW-1185">Reference proteome</keyword>
<dbReference type="InterPro" id="IPR036388">
    <property type="entry name" value="WH-like_DNA-bd_sf"/>
</dbReference>
<dbReference type="KEGG" id="ppel:H6H00_13395"/>
<feature type="region of interest" description="Disordered" evidence="1">
    <location>
        <begin position="143"/>
        <end position="162"/>
    </location>
</feature>
<dbReference type="Proteomes" id="UP000515728">
    <property type="component" value="Chromosome"/>
</dbReference>
<dbReference type="PANTHER" id="PTHR33164">
    <property type="entry name" value="TRANSCRIPTIONAL REGULATOR, MARR FAMILY"/>
    <property type="match status" value="1"/>
</dbReference>
<protein>
    <submittedName>
        <fullName evidence="3">Winged helix-turn-helix transcriptional regulator</fullName>
    </submittedName>
</protein>
<dbReference type="PANTHER" id="PTHR33164:SF43">
    <property type="entry name" value="HTH-TYPE TRANSCRIPTIONAL REPRESSOR YETL"/>
    <property type="match status" value="1"/>
</dbReference>
<sequence>MRGVTGTPVPPELDLLLPRAGQAVDRVLRRAVAAHGLSPTSLGVLGVLARGRPAAHRELAAELGVAPATLTPVVDALERAGQVVRERDAVDRRVVRVRVTRAGRERYLDAFAAVARELRARVPPPPPEVRGYLRSVLTALDEPAGDEPVAGRSADAHGRPAPPAVLQVEAGRQGAHLPVELDGQRRLGGVGPRVAEPDPAETGR</sequence>
<accession>A0A7G7MPS0</accession>
<feature type="domain" description="HTH marR-type" evidence="2">
    <location>
        <begin position="10"/>
        <end position="142"/>
    </location>
</feature>
<reference evidence="3 4" key="1">
    <citation type="submission" date="2020-08" db="EMBL/GenBank/DDBJ databases">
        <authorList>
            <person name="Mo P."/>
        </authorList>
    </citation>
    <scope>NUCLEOTIDE SEQUENCE [LARGE SCALE GENOMIC DNA]</scope>
    <source>
        <strain evidence="3 4">CGMCC 4.1532</strain>
    </source>
</reference>
<dbReference type="Pfam" id="PF01047">
    <property type="entry name" value="MarR"/>
    <property type="match status" value="1"/>
</dbReference>
<evidence type="ECO:0000313" key="3">
    <source>
        <dbReference type="EMBL" id="QNG54781.1"/>
    </source>
</evidence>
<dbReference type="Gene3D" id="1.10.10.10">
    <property type="entry name" value="Winged helix-like DNA-binding domain superfamily/Winged helix DNA-binding domain"/>
    <property type="match status" value="1"/>
</dbReference>
<dbReference type="InterPro" id="IPR036390">
    <property type="entry name" value="WH_DNA-bd_sf"/>
</dbReference>
<dbReference type="GO" id="GO:0003700">
    <property type="term" value="F:DNA-binding transcription factor activity"/>
    <property type="evidence" value="ECO:0007669"/>
    <property type="project" value="InterPro"/>
</dbReference>
<dbReference type="SUPFAM" id="SSF46785">
    <property type="entry name" value="Winged helix' DNA-binding domain"/>
    <property type="match status" value="1"/>
</dbReference>
<dbReference type="GO" id="GO:0006950">
    <property type="term" value="P:response to stress"/>
    <property type="evidence" value="ECO:0007669"/>
    <property type="project" value="TreeGrafter"/>
</dbReference>
<dbReference type="SMART" id="SM00347">
    <property type="entry name" value="HTH_MARR"/>
    <property type="match status" value="1"/>
</dbReference>
<organism evidence="3 4">
    <name type="scientific">Pseudonocardia petroleophila</name>
    <dbReference type="NCBI Taxonomy" id="37331"/>
    <lineage>
        <taxon>Bacteria</taxon>
        <taxon>Bacillati</taxon>
        <taxon>Actinomycetota</taxon>
        <taxon>Actinomycetes</taxon>
        <taxon>Pseudonocardiales</taxon>
        <taxon>Pseudonocardiaceae</taxon>
        <taxon>Pseudonocardia</taxon>
    </lineage>
</organism>
<dbReference type="InterPro" id="IPR039422">
    <property type="entry name" value="MarR/SlyA-like"/>
</dbReference>
<feature type="region of interest" description="Disordered" evidence="1">
    <location>
        <begin position="171"/>
        <end position="204"/>
    </location>
</feature>
<name>A0A7G7MPS0_9PSEU</name>
<dbReference type="PROSITE" id="PS50995">
    <property type="entry name" value="HTH_MARR_2"/>
    <property type="match status" value="1"/>
</dbReference>
<evidence type="ECO:0000313" key="4">
    <source>
        <dbReference type="Proteomes" id="UP000515728"/>
    </source>
</evidence>
<dbReference type="InterPro" id="IPR000835">
    <property type="entry name" value="HTH_MarR-typ"/>
</dbReference>
<gene>
    <name evidence="3" type="ORF">H6H00_13395</name>
</gene>
<dbReference type="EMBL" id="CP060131">
    <property type="protein sequence ID" value="QNG54781.1"/>
    <property type="molecule type" value="Genomic_DNA"/>
</dbReference>